<comment type="caution">
    <text evidence="2">The sequence shown here is derived from an EMBL/GenBank/DDBJ whole genome shotgun (WGS) entry which is preliminary data.</text>
</comment>
<reference evidence="2 3" key="1">
    <citation type="submission" date="2017-06" db="EMBL/GenBank/DDBJ databases">
        <title>Cmopartive genomic analysis of Ambrosia Fusariam Clade fungi.</title>
        <authorList>
            <person name="Stajich J.E."/>
            <person name="Carrillo J."/>
            <person name="Kijimoto T."/>
            <person name="Eskalen A."/>
            <person name="O'Donnell K."/>
            <person name="Kasson M."/>
        </authorList>
    </citation>
    <scope>NUCLEOTIDE SEQUENCE [LARGE SCALE GENOMIC DNA]</scope>
    <source>
        <strain evidence="2 3">NRRL 20438</strain>
    </source>
</reference>
<feature type="region of interest" description="Disordered" evidence="1">
    <location>
        <begin position="29"/>
        <end position="68"/>
    </location>
</feature>
<protein>
    <submittedName>
        <fullName evidence="2">Uncharacterized protein</fullName>
    </submittedName>
</protein>
<evidence type="ECO:0000313" key="3">
    <source>
        <dbReference type="Proteomes" id="UP000288429"/>
    </source>
</evidence>
<sequence>MMSMKEPEEATSMDQVQERYKAIAEGKMAEDWDEVEEAEQALKEGKGKGKAKAVKPYYDPMSKRRESV</sequence>
<gene>
    <name evidence="2" type="ORF">CDV31_004224</name>
</gene>
<evidence type="ECO:0000313" key="2">
    <source>
        <dbReference type="EMBL" id="RSM16886.1"/>
    </source>
</evidence>
<dbReference type="Proteomes" id="UP000288429">
    <property type="component" value="Unassembled WGS sequence"/>
</dbReference>
<name>A0A428URI4_9HYPO</name>
<keyword evidence="3" id="KW-1185">Reference proteome</keyword>
<proteinExistence type="predicted"/>
<organism evidence="2 3">
    <name type="scientific">Fusarium ambrosium</name>
    <dbReference type="NCBI Taxonomy" id="131363"/>
    <lineage>
        <taxon>Eukaryota</taxon>
        <taxon>Fungi</taxon>
        <taxon>Dikarya</taxon>
        <taxon>Ascomycota</taxon>
        <taxon>Pezizomycotina</taxon>
        <taxon>Sordariomycetes</taxon>
        <taxon>Hypocreomycetidae</taxon>
        <taxon>Hypocreales</taxon>
        <taxon>Nectriaceae</taxon>
        <taxon>Fusarium</taxon>
        <taxon>Fusarium solani species complex</taxon>
    </lineage>
</organism>
<accession>A0A428URI4</accession>
<evidence type="ECO:0000256" key="1">
    <source>
        <dbReference type="SAM" id="MobiDB-lite"/>
    </source>
</evidence>
<dbReference type="AlphaFoldDB" id="A0A428URI4"/>
<dbReference type="EMBL" id="NIZV01000040">
    <property type="protein sequence ID" value="RSM16886.1"/>
    <property type="molecule type" value="Genomic_DNA"/>
</dbReference>